<dbReference type="PANTHER" id="PTHR47250">
    <property type="entry name" value="HISTONE-LYSINE N-METHYLTRANSFERASE SET-6"/>
    <property type="match status" value="1"/>
</dbReference>
<evidence type="ECO:0000259" key="1">
    <source>
        <dbReference type="PROSITE" id="PS50280"/>
    </source>
</evidence>
<accession>A0A9P7QT12</accession>
<dbReference type="SUPFAM" id="SSF82199">
    <property type="entry name" value="SET domain"/>
    <property type="match status" value="1"/>
</dbReference>
<comment type="caution">
    <text evidence="2">The sequence shown here is derived from an EMBL/GenBank/DDBJ whole genome shotgun (WGS) entry which is preliminary data.</text>
</comment>
<protein>
    <submittedName>
        <fullName evidence="2">SET domain-containing protein</fullName>
    </submittedName>
</protein>
<gene>
    <name evidence="2" type="ORF">JMJ77_008673</name>
</gene>
<dbReference type="SMART" id="SM00317">
    <property type="entry name" value="SET"/>
    <property type="match status" value="1"/>
</dbReference>
<dbReference type="PANTHER" id="PTHR47250:SF3">
    <property type="entry name" value="HISTONE-LYSINE N-METHYLTRANSFERASE SET-6"/>
    <property type="match status" value="1"/>
</dbReference>
<feature type="domain" description="SET" evidence="1">
    <location>
        <begin position="502"/>
        <end position="608"/>
    </location>
</feature>
<evidence type="ECO:0000313" key="3">
    <source>
        <dbReference type="Proteomes" id="UP000699042"/>
    </source>
</evidence>
<dbReference type="Gene3D" id="2.170.270.10">
    <property type="entry name" value="SET domain"/>
    <property type="match status" value="1"/>
</dbReference>
<dbReference type="EMBL" id="JAESDN010000016">
    <property type="protein sequence ID" value="KAG7040966.1"/>
    <property type="molecule type" value="Genomic_DNA"/>
</dbReference>
<proteinExistence type="predicted"/>
<dbReference type="InterPro" id="IPR046341">
    <property type="entry name" value="SET_dom_sf"/>
</dbReference>
<name>A0A9P7QT12_9PEZI</name>
<dbReference type="PROSITE" id="PS50280">
    <property type="entry name" value="SET"/>
    <property type="match status" value="1"/>
</dbReference>
<organism evidence="2 3">
    <name type="scientific">Colletotrichum scovillei</name>
    <dbReference type="NCBI Taxonomy" id="1209932"/>
    <lineage>
        <taxon>Eukaryota</taxon>
        <taxon>Fungi</taxon>
        <taxon>Dikarya</taxon>
        <taxon>Ascomycota</taxon>
        <taxon>Pezizomycotina</taxon>
        <taxon>Sordariomycetes</taxon>
        <taxon>Hypocreomycetidae</taxon>
        <taxon>Glomerellales</taxon>
        <taxon>Glomerellaceae</taxon>
        <taxon>Colletotrichum</taxon>
        <taxon>Colletotrichum acutatum species complex</taxon>
    </lineage>
</organism>
<dbReference type="Pfam" id="PF00856">
    <property type="entry name" value="SET"/>
    <property type="match status" value="1"/>
</dbReference>
<sequence>MMSPEQRMDALRQGLCHVILEQLAEILRDCSSGNLANRVLRFQALIHDGEQGMQWQTPCSPMISKVLDLSVILSRSENNRLNASNSGKENTTDQPTLSTFGPHYFRAQRTPSQGLPQSSPEIRANASYQRRGVSTLRPVRKTAQVKEDPPESQRYLQFINSFPKRVNFQTDIVSIPQQSSINKFVVNIWEQIHGSISLDSQNLLEQWQLMVTAATTNINDAGKTYFPKQLEFSQLQASSAEGTLNEVEIEGIFNRGNVFCRKITEIGRAYRLIEVIVQARWIEHFDLFVELLAIAKPDMSRAKRRKARLIQTCNDFGWSEKELRNKMAIWRGYKDIKDAGGWAALVFSGRGLYRFCKYRVAFDPNSMQRLRCVRPQMEVAADTLHPTWRHLLMIVGERTQHQFSGHPHDWVVHKDGSVPVPLRSTYLEYDPYFSFEQLEHSVIDMSAWGTDDPRWVPPVNVVAGVQDIHTCQLCGREQSEDPGSNSCYCFPTLFGSGSRSPCPVQVFRTFDGRNNGLMALCPFERGAAIGEFVGLITRDLQNIDVMDSSTGIRAYQIWQGRQGNFTRFINHSCQPNARFQQFVWMSTQRIILVSKGIEAGHEVTVKYSETTGLARTKDVSTESHIAGTRVHLDGEK</sequence>
<dbReference type="InterPro" id="IPR053105">
    <property type="entry name" value="Class_V-like_SAM-MTase"/>
</dbReference>
<evidence type="ECO:0000313" key="2">
    <source>
        <dbReference type="EMBL" id="KAG7040966.1"/>
    </source>
</evidence>
<dbReference type="AlphaFoldDB" id="A0A9P7QT12"/>
<keyword evidence="3" id="KW-1185">Reference proteome</keyword>
<dbReference type="InterPro" id="IPR001214">
    <property type="entry name" value="SET_dom"/>
</dbReference>
<dbReference type="Proteomes" id="UP000699042">
    <property type="component" value="Unassembled WGS sequence"/>
</dbReference>
<reference evidence="2" key="1">
    <citation type="submission" date="2021-05" db="EMBL/GenBank/DDBJ databases">
        <title>Comparative genomics of three Colletotrichum scovillei strains and genetic complementation revealed genes involved fungal growth and virulence on chili pepper.</title>
        <authorList>
            <person name="Hsieh D.-K."/>
            <person name="Chuang S.-C."/>
            <person name="Chen C.-Y."/>
            <person name="Chao Y.-T."/>
            <person name="Lu M.-Y.J."/>
            <person name="Lee M.-H."/>
            <person name="Shih M.-C."/>
        </authorList>
    </citation>
    <scope>NUCLEOTIDE SEQUENCE</scope>
    <source>
        <strain evidence="2">Coll-153</strain>
    </source>
</reference>